<dbReference type="AlphaFoldDB" id="A0A1L9UNR4"/>
<gene>
    <name evidence="1" type="ORF">ASPBRDRAFT_498816</name>
</gene>
<dbReference type="RefSeq" id="XP_067480518.1">
    <property type="nucleotide sequence ID" value="XM_067626442.1"/>
</dbReference>
<organism evidence="1 2">
    <name type="scientific">Aspergillus brasiliensis (strain CBS 101740 / IMI 381727 / IBT 21946)</name>
    <dbReference type="NCBI Taxonomy" id="767769"/>
    <lineage>
        <taxon>Eukaryota</taxon>
        <taxon>Fungi</taxon>
        <taxon>Dikarya</taxon>
        <taxon>Ascomycota</taxon>
        <taxon>Pezizomycotina</taxon>
        <taxon>Eurotiomycetes</taxon>
        <taxon>Eurotiomycetidae</taxon>
        <taxon>Eurotiales</taxon>
        <taxon>Aspergillaceae</taxon>
        <taxon>Aspergillus</taxon>
        <taxon>Aspergillus subgen. Circumdati</taxon>
    </lineage>
</organism>
<reference evidence="2" key="1">
    <citation type="journal article" date="2017" name="Genome Biol.">
        <title>Comparative genomics reveals high biological diversity and specific adaptations in the industrially and medically important fungal genus Aspergillus.</title>
        <authorList>
            <person name="de Vries R.P."/>
            <person name="Riley R."/>
            <person name="Wiebenga A."/>
            <person name="Aguilar-Osorio G."/>
            <person name="Amillis S."/>
            <person name="Uchima C.A."/>
            <person name="Anderluh G."/>
            <person name="Asadollahi M."/>
            <person name="Askin M."/>
            <person name="Barry K."/>
            <person name="Battaglia E."/>
            <person name="Bayram O."/>
            <person name="Benocci T."/>
            <person name="Braus-Stromeyer S.A."/>
            <person name="Caldana C."/>
            <person name="Canovas D."/>
            <person name="Cerqueira G.C."/>
            <person name="Chen F."/>
            <person name="Chen W."/>
            <person name="Choi C."/>
            <person name="Clum A."/>
            <person name="Dos Santos R.A."/>
            <person name="Damasio A.R."/>
            <person name="Diallinas G."/>
            <person name="Emri T."/>
            <person name="Fekete E."/>
            <person name="Flipphi M."/>
            <person name="Freyberg S."/>
            <person name="Gallo A."/>
            <person name="Gournas C."/>
            <person name="Habgood R."/>
            <person name="Hainaut M."/>
            <person name="Harispe M.L."/>
            <person name="Henrissat B."/>
            <person name="Hilden K.S."/>
            <person name="Hope R."/>
            <person name="Hossain A."/>
            <person name="Karabika E."/>
            <person name="Karaffa L."/>
            <person name="Karanyi Z."/>
            <person name="Krasevec N."/>
            <person name="Kuo A."/>
            <person name="Kusch H."/>
            <person name="LaButti K."/>
            <person name="Lagendijk E.L."/>
            <person name="Lapidus A."/>
            <person name="Levasseur A."/>
            <person name="Lindquist E."/>
            <person name="Lipzen A."/>
            <person name="Logrieco A.F."/>
            <person name="MacCabe A."/>
            <person name="Maekelae M.R."/>
            <person name="Malavazi I."/>
            <person name="Melin P."/>
            <person name="Meyer V."/>
            <person name="Mielnichuk N."/>
            <person name="Miskei M."/>
            <person name="Molnar A.P."/>
            <person name="Mule G."/>
            <person name="Ngan C.Y."/>
            <person name="Orejas M."/>
            <person name="Orosz E."/>
            <person name="Ouedraogo J.P."/>
            <person name="Overkamp K.M."/>
            <person name="Park H.-S."/>
            <person name="Perrone G."/>
            <person name="Piumi F."/>
            <person name="Punt P.J."/>
            <person name="Ram A.F."/>
            <person name="Ramon A."/>
            <person name="Rauscher S."/>
            <person name="Record E."/>
            <person name="Riano-Pachon D.M."/>
            <person name="Robert V."/>
            <person name="Roehrig J."/>
            <person name="Ruller R."/>
            <person name="Salamov A."/>
            <person name="Salih N.S."/>
            <person name="Samson R.A."/>
            <person name="Sandor E."/>
            <person name="Sanguinetti M."/>
            <person name="Schuetze T."/>
            <person name="Sepcic K."/>
            <person name="Shelest E."/>
            <person name="Sherlock G."/>
            <person name="Sophianopoulou V."/>
            <person name="Squina F.M."/>
            <person name="Sun H."/>
            <person name="Susca A."/>
            <person name="Todd R.B."/>
            <person name="Tsang A."/>
            <person name="Unkles S.E."/>
            <person name="van de Wiele N."/>
            <person name="van Rossen-Uffink D."/>
            <person name="Oliveira J.V."/>
            <person name="Vesth T.C."/>
            <person name="Visser J."/>
            <person name="Yu J.-H."/>
            <person name="Zhou M."/>
            <person name="Andersen M.R."/>
            <person name="Archer D.B."/>
            <person name="Baker S.E."/>
            <person name="Benoit I."/>
            <person name="Brakhage A.A."/>
            <person name="Braus G.H."/>
            <person name="Fischer R."/>
            <person name="Frisvad J.C."/>
            <person name="Goldman G.H."/>
            <person name="Houbraken J."/>
            <person name="Oakley B."/>
            <person name="Pocsi I."/>
            <person name="Scazzocchio C."/>
            <person name="Seiboth B."/>
            <person name="vanKuyk P.A."/>
            <person name="Wortman J."/>
            <person name="Dyer P.S."/>
            <person name="Grigoriev I.V."/>
        </authorList>
    </citation>
    <scope>NUCLEOTIDE SEQUENCE [LARGE SCALE GENOMIC DNA]</scope>
    <source>
        <strain evidence="2">CBS 101740 / IMI 381727 / IBT 21946</strain>
    </source>
</reference>
<keyword evidence="2" id="KW-1185">Reference proteome</keyword>
<dbReference type="Proteomes" id="UP000184499">
    <property type="component" value="Unassembled WGS sequence"/>
</dbReference>
<proteinExistence type="predicted"/>
<evidence type="ECO:0000313" key="2">
    <source>
        <dbReference type="Proteomes" id="UP000184499"/>
    </source>
</evidence>
<name>A0A1L9UNR4_ASPBC</name>
<dbReference type="VEuPathDB" id="FungiDB:ASPBRDRAFT_498816"/>
<protein>
    <submittedName>
        <fullName evidence="1">Uncharacterized protein</fullName>
    </submittedName>
</protein>
<dbReference type="GeneID" id="93578930"/>
<evidence type="ECO:0000313" key="1">
    <source>
        <dbReference type="EMBL" id="OJJ73270.1"/>
    </source>
</evidence>
<sequence length="115" mass="13392">MWLRWFPLNSMRLTVSDPLGRTLLLSVLHTLFPFQAFVPSPKHLGDLIAIRYHSPWLSIIEEISTLHHLCQGTILAPSSDFLRSANRLVAWHSHQRSQDRHLISHEREPLSIELR</sequence>
<dbReference type="EMBL" id="KV878682">
    <property type="protein sequence ID" value="OJJ73270.1"/>
    <property type="molecule type" value="Genomic_DNA"/>
</dbReference>
<accession>A0A1L9UNR4</accession>